<name>A0ABQ3EEL5_9ACTN</name>
<dbReference type="EMBL" id="BMVO01000044">
    <property type="protein sequence ID" value="GHB32338.1"/>
    <property type="molecule type" value="Genomic_DNA"/>
</dbReference>
<gene>
    <name evidence="1" type="ORF">GCM10010346_64600</name>
</gene>
<reference evidence="2" key="1">
    <citation type="journal article" date="2019" name="Int. J. Syst. Evol. Microbiol.">
        <title>The Global Catalogue of Microorganisms (GCM) 10K type strain sequencing project: providing services to taxonomists for standard genome sequencing and annotation.</title>
        <authorList>
            <consortium name="The Broad Institute Genomics Platform"/>
            <consortium name="The Broad Institute Genome Sequencing Center for Infectious Disease"/>
            <person name="Wu L."/>
            <person name="Ma J."/>
        </authorList>
    </citation>
    <scope>NUCLEOTIDE SEQUENCE [LARGE SCALE GENOMIC DNA]</scope>
    <source>
        <strain evidence="2">JCM 4737</strain>
    </source>
</reference>
<protein>
    <submittedName>
        <fullName evidence="1">Uncharacterized protein</fullName>
    </submittedName>
</protein>
<accession>A0ABQ3EEL5</accession>
<keyword evidence="2" id="KW-1185">Reference proteome</keyword>
<organism evidence="1 2">
    <name type="scientific">Streptomyces chryseus</name>
    <dbReference type="NCBI Taxonomy" id="68186"/>
    <lineage>
        <taxon>Bacteria</taxon>
        <taxon>Bacillati</taxon>
        <taxon>Actinomycetota</taxon>
        <taxon>Actinomycetes</taxon>
        <taxon>Kitasatosporales</taxon>
        <taxon>Streptomycetaceae</taxon>
        <taxon>Streptomyces</taxon>
    </lineage>
</organism>
<evidence type="ECO:0000313" key="1">
    <source>
        <dbReference type="EMBL" id="GHB32338.1"/>
    </source>
</evidence>
<sequence>MAVLYVQGQAHPCAVVPRDITALHAKSVDGDYWALLPAHAGMVSPRHRPQHCGESFWYQDGLLSGTVDAEATVPVGTASNDFAGRDDLFLRPATGFTSDSSR</sequence>
<evidence type="ECO:0000313" key="2">
    <source>
        <dbReference type="Proteomes" id="UP000599437"/>
    </source>
</evidence>
<comment type="caution">
    <text evidence="1">The sequence shown here is derived from an EMBL/GenBank/DDBJ whole genome shotgun (WGS) entry which is preliminary data.</text>
</comment>
<proteinExistence type="predicted"/>
<dbReference type="Proteomes" id="UP000599437">
    <property type="component" value="Unassembled WGS sequence"/>
</dbReference>